<keyword evidence="4 6" id="KW-1133">Transmembrane helix</keyword>
<accession>A0A4S3LY22</accession>
<evidence type="ECO:0000313" key="7">
    <source>
        <dbReference type="EMBL" id="THD66452.1"/>
    </source>
</evidence>
<dbReference type="AlphaFoldDB" id="A0A4S3LY22"/>
<feature type="transmembrane region" description="Helical" evidence="6">
    <location>
        <begin position="12"/>
        <end position="29"/>
    </location>
</feature>
<feature type="transmembrane region" description="Helical" evidence="6">
    <location>
        <begin position="78"/>
        <end position="100"/>
    </location>
</feature>
<keyword evidence="8" id="KW-1185">Reference proteome</keyword>
<dbReference type="RefSeq" id="WP_136336523.1">
    <property type="nucleotide sequence ID" value="NZ_QXMP01000006.1"/>
</dbReference>
<feature type="transmembrane region" description="Helical" evidence="6">
    <location>
        <begin position="401"/>
        <end position="417"/>
    </location>
</feature>
<evidence type="ECO:0000256" key="5">
    <source>
        <dbReference type="ARBA" id="ARBA00023136"/>
    </source>
</evidence>
<gene>
    <name evidence="7" type="ORF">E7Z59_11640</name>
</gene>
<dbReference type="InterPro" id="IPR050367">
    <property type="entry name" value="APC_superfamily"/>
</dbReference>
<keyword evidence="2" id="KW-1003">Cell membrane</keyword>
<feature type="transmembrane region" description="Helical" evidence="6">
    <location>
        <begin position="315"/>
        <end position="332"/>
    </location>
</feature>
<feature type="transmembrane region" description="Helical" evidence="6">
    <location>
        <begin position="35"/>
        <end position="57"/>
    </location>
</feature>
<feature type="transmembrane region" description="Helical" evidence="6">
    <location>
        <begin position="220"/>
        <end position="244"/>
    </location>
</feature>
<feature type="transmembrane region" description="Helical" evidence="6">
    <location>
        <begin position="264"/>
        <end position="287"/>
    </location>
</feature>
<comment type="subcellular location">
    <subcellularLocation>
        <location evidence="1">Cell membrane</location>
        <topology evidence="1">Multi-pass membrane protein</topology>
    </subcellularLocation>
</comment>
<keyword evidence="3 6" id="KW-0812">Transmembrane</keyword>
<dbReference type="PANTHER" id="PTHR42770:SF7">
    <property type="entry name" value="MEMBRANE PROTEIN"/>
    <property type="match status" value="1"/>
</dbReference>
<dbReference type="Pfam" id="PF13520">
    <property type="entry name" value="AA_permease_2"/>
    <property type="match status" value="1"/>
</dbReference>
<dbReference type="Proteomes" id="UP000305939">
    <property type="component" value="Unassembled WGS sequence"/>
</dbReference>
<evidence type="ECO:0000256" key="4">
    <source>
        <dbReference type="ARBA" id="ARBA00022989"/>
    </source>
</evidence>
<reference evidence="7 8" key="1">
    <citation type="submission" date="2019-04" db="EMBL/GenBank/DDBJ databases">
        <title>Draft genome sequence of Robertkochia marina CC-AMO-30D.</title>
        <authorList>
            <person name="Hameed A."/>
            <person name="Lin S.-Y."/>
            <person name="Shahina M."/>
            <person name="Lai W.-A."/>
            <person name="Young C.-C."/>
        </authorList>
    </citation>
    <scope>NUCLEOTIDE SEQUENCE [LARGE SCALE GENOMIC DNA]</scope>
    <source>
        <strain evidence="7 8">CC-AMO-30D</strain>
    </source>
</reference>
<feature type="transmembrane region" description="Helical" evidence="6">
    <location>
        <begin position="190"/>
        <end position="208"/>
    </location>
</feature>
<evidence type="ECO:0000256" key="3">
    <source>
        <dbReference type="ARBA" id="ARBA00022692"/>
    </source>
</evidence>
<feature type="transmembrane region" description="Helical" evidence="6">
    <location>
        <begin position="379"/>
        <end position="395"/>
    </location>
</feature>
<dbReference type="PIRSF" id="PIRSF006060">
    <property type="entry name" value="AA_transporter"/>
    <property type="match status" value="1"/>
</dbReference>
<keyword evidence="5 6" id="KW-0472">Membrane</keyword>
<sequence length="441" mass="48719">MLKRALNRWDILILVINCIIGSGIFGLPSRIYSRIGIYSIPAFLACAALMLVIILNFSEVGSRFRKTGGPYLYLKEAYGDFVGFLAGWILIISRVASFAALVNLMVDYLGYFSPVFSQHMYRPLTLILITLLFFWANAVGVRNSANLNNLLGVLKILPLLFFVGIGLFFIDPQLLTLPEETPEPEVFNSVLMILVFAFTGFEGGVINTGEMKNPQKDIPFALITATITVSVFYMLIQFVSIGAYPGLASSERPLSDAAHYMLGGWAGILITIGALISIGGTLNANVLSGSRLPFALSENEQFPEFFSRTTRRSKIPMWSLVIYTIVTLLVSLSGTFIYALAINVISKLLIFALISAAVIRFRKKDQSPEAIFQIRYPKLSALLGIVLCIILLIGAERSNLIHVAIAIASGILFYLLYRRFRKPKSKSPVKVESTAEDQVEV</sequence>
<name>A0A4S3LY22_9FLAO</name>
<dbReference type="Gene3D" id="1.20.1740.10">
    <property type="entry name" value="Amino acid/polyamine transporter I"/>
    <property type="match status" value="1"/>
</dbReference>
<feature type="transmembrane region" description="Helical" evidence="6">
    <location>
        <begin position="120"/>
        <end position="138"/>
    </location>
</feature>
<feature type="transmembrane region" description="Helical" evidence="6">
    <location>
        <begin position="150"/>
        <end position="170"/>
    </location>
</feature>
<dbReference type="OrthoDB" id="9806937at2"/>
<feature type="transmembrane region" description="Helical" evidence="6">
    <location>
        <begin position="338"/>
        <end position="359"/>
    </location>
</feature>
<evidence type="ECO:0000256" key="2">
    <source>
        <dbReference type="ARBA" id="ARBA00022475"/>
    </source>
</evidence>
<evidence type="ECO:0000313" key="8">
    <source>
        <dbReference type="Proteomes" id="UP000305939"/>
    </source>
</evidence>
<proteinExistence type="predicted"/>
<protein>
    <submittedName>
        <fullName evidence="7">Amino acid permease</fullName>
    </submittedName>
</protein>
<dbReference type="InterPro" id="IPR002293">
    <property type="entry name" value="AA/rel_permease1"/>
</dbReference>
<dbReference type="PANTHER" id="PTHR42770">
    <property type="entry name" value="AMINO ACID TRANSPORTER-RELATED"/>
    <property type="match status" value="1"/>
</dbReference>
<evidence type="ECO:0000256" key="6">
    <source>
        <dbReference type="SAM" id="Phobius"/>
    </source>
</evidence>
<comment type="caution">
    <text evidence="7">The sequence shown here is derived from an EMBL/GenBank/DDBJ whole genome shotgun (WGS) entry which is preliminary data.</text>
</comment>
<dbReference type="GO" id="GO:0022857">
    <property type="term" value="F:transmembrane transporter activity"/>
    <property type="evidence" value="ECO:0007669"/>
    <property type="project" value="InterPro"/>
</dbReference>
<dbReference type="EMBL" id="SSMC01000003">
    <property type="protein sequence ID" value="THD66452.1"/>
    <property type="molecule type" value="Genomic_DNA"/>
</dbReference>
<organism evidence="7 8">
    <name type="scientific">Robertkochia marina</name>
    <dbReference type="NCBI Taxonomy" id="1227945"/>
    <lineage>
        <taxon>Bacteria</taxon>
        <taxon>Pseudomonadati</taxon>
        <taxon>Bacteroidota</taxon>
        <taxon>Flavobacteriia</taxon>
        <taxon>Flavobacteriales</taxon>
        <taxon>Flavobacteriaceae</taxon>
        <taxon>Robertkochia</taxon>
    </lineage>
</organism>
<evidence type="ECO:0000256" key="1">
    <source>
        <dbReference type="ARBA" id="ARBA00004651"/>
    </source>
</evidence>
<dbReference type="GO" id="GO:0005886">
    <property type="term" value="C:plasma membrane"/>
    <property type="evidence" value="ECO:0007669"/>
    <property type="project" value="UniProtKB-SubCell"/>
</dbReference>